<dbReference type="eggNOG" id="ENOG50333YY">
    <property type="taxonomic scope" value="Bacteria"/>
</dbReference>
<feature type="transmembrane region" description="Helical" evidence="1">
    <location>
        <begin position="171"/>
        <end position="204"/>
    </location>
</feature>
<organism evidence="2 3">
    <name type="scientific">Facklamia languida CCUG 37842</name>
    <dbReference type="NCBI Taxonomy" id="883113"/>
    <lineage>
        <taxon>Bacteria</taxon>
        <taxon>Bacillati</taxon>
        <taxon>Bacillota</taxon>
        <taxon>Bacilli</taxon>
        <taxon>Lactobacillales</taxon>
        <taxon>Aerococcaceae</taxon>
        <taxon>Facklamia</taxon>
    </lineage>
</organism>
<keyword evidence="1" id="KW-0472">Membrane</keyword>
<dbReference type="OrthoDB" id="2139271at2"/>
<protein>
    <recommendedName>
        <fullName evidence="4">DUF1189 domain-containing protein</fullName>
    </recommendedName>
</protein>
<evidence type="ECO:0000313" key="2">
    <source>
        <dbReference type="EMBL" id="EHR36644.1"/>
    </source>
</evidence>
<dbReference type="AlphaFoldDB" id="H3NKC7"/>
<feature type="transmembrane region" description="Helical" evidence="1">
    <location>
        <begin position="242"/>
        <end position="259"/>
    </location>
</feature>
<dbReference type="HOGENOM" id="CLU_942488_0_0_9"/>
<dbReference type="InterPro" id="IPR009574">
    <property type="entry name" value="DUF1189"/>
</dbReference>
<keyword evidence="1" id="KW-1133">Transmembrane helix</keyword>
<reference evidence="2 3" key="1">
    <citation type="submission" date="2012-01" db="EMBL/GenBank/DDBJ databases">
        <title>The Genome Sequence of Facklamia languida CCUG 37842.</title>
        <authorList>
            <consortium name="The Broad Institute Genome Sequencing Platform"/>
            <person name="Earl A."/>
            <person name="Ward D."/>
            <person name="Feldgarden M."/>
            <person name="Gevers D."/>
            <person name="Huys G."/>
            <person name="Young S.K."/>
            <person name="Zeng Q."/>
            <person name="Gargeya S."/>
            <person name="Fitzgerald M."/>
            <person name="Haas B."/>
            <person name="Abouelleil A."/>
            <person name="Alvarado L."/>
            <person name="Arachchi H.M."/>
            <person name="Berlin A."/>
            <person name="Chapman S.B."/>
            <person name="Gearin G."/>
            <person name="Goldberg J."/>
            <person name="Griggs A."/>
            <person name="Gujja S."/>
            <person name="Hansen M."/>
            <person name="Heiman D."/>
            <person name="Howarth C."/>
            <person name="Larimer J."/>
            <person name="Lui A."/>
            <person name="MacDonald P.J.P."/>
            <person name="McCowen C."/>
            <person name="Montmayeur A."/>
            <person name="Murphy C."/>
            <person name="Neiman D."/>
            <person name="Pearson M."/>
            <person name="Priest M."/>
            <person name="Roberts A."/>
            <person name="Saif S."/>
            <person name="Shea T."/>
            <person name="Sisk P."/>
            <person name="Stolte C."/>
            <person name="Sykes S."/>
            <person name="Wortman J."/>
            <person name="Nusbaum C."/>
            <person name="Birren B."/>
        </authorList>
    </citation>
    <scope>NUCLEOTIDE SEQUENCE [LARGE SCALE GENOMIC DNA]</scope>
    <source>
        <strain evidence="2 3">CCUG 37842</strain>
    </source>
</reference>
<evidence type="ECO:0000313" key="3">
    <source>
        <dbReference type="Proteomes" id="UP000006190"/>
    </source>
</evidence>
<dbReference type="EMBL" id="AGEG01000014">
    <property type="protein sequence ID" value="EHR36644.1"/>
    <property type="molecule type" value="Genomic_DNA"/>
</dbReference>
<evidence type="ECO:0000256" key="1">
    <source>
        <dbReference type="SAM" id="Phobius"/>
    </source>
</evidence>
<dbReference type="PATRIC" id="fig|883113.3.peg.1313"/>
<sequence>MKKIFLILKYGIQNSRVYVQAINLRWRPILRLSLIPILFMALNQTIQLQPVIHDFQSNLENAAQHVPEFKRIDQQLVLSDQAKALYYHSDYFQLIIDDQLVNLSDQEGIALAKSKADKVSNHSLTNLLLTKDQVLFYSLTNPQVVDLDPAYLPDSQTLVKLLNYLPQESFLINLTVFLTSFVLSFFVYWYLMVLAGILIAILNFRLSVRLPFSSRLKLATIAGFTPFMGVQLMNLILPAVRINYYLYLLLVLFIVYQAIKNHTRFIQDMIEDLDGFVEYLDQQEDQDPSDRSSSK</sequence>
<accession>H3NKC7</accession>
<dbReference type="Pfam" id="PF06691">
    <property type="entry name" value="DUF1189"/>
    <property type="match status" value="1"/>
</dbReference>
<gene>
    <name evidence="2" type="ORF">HMPREF9708_01316</name>
</gene>
<dbReference type="RefSeq" id="WP_006309521.1">
    <property type="nucleotide sequence ID" value="NZ_JH601133.1"/>
</dbReference>
<name>H3NKC7_9LACT</name>
<proteinExistence type="predicted"/>
<keyword evidence="3" id="KW-1185">Reference proteome</keyword>
<keyword evidence="1" id="KW-0812">Transmembrane</keyword>
<feature type="transmembrane region" description="Helical" evidence="1">
    <location>
        <begin position="216"/>
        <end position="236"/>
    </location>
</feature>
<evidence type="ECO:0008006" key="4">
    <source>
        <dbReference type="Google" id="ProtNLM"/>
    </source>
</evidence>
<comment type="caution">
    <text evidence="2">The sequence shown here is derived from an EMBL/GenBank/DDBJ whole genome shotgun (WGS) entry which is preliminary data.</text>
</comment>
<dbReference type="Proteomes" id="UP000006190">
    <property type="component" value="Unassembled WGS sequence"/>
</dbReference>